<protein>
    <submittedName>
        <fullName evidence="1">Uncharacterized protein</fullName>
    </submittedName>
</protein>
<sequence>MNEVWKKTPIDIVDKIVRYTGKMRLRNGIFMNQIDQDDIRYIVVRKIPEKIYTYDPLSNTHYSYVYFTPFKNNMDKLVVKYEHKYVQHTLFKYSFEDGFNACFDWID</sequence>
<proteinExistence type="predicted"/>
<organism evidence="1">
    <name type="scientific">viral metagenome</name>
    <dbReference type="NCBI Taxonomy" id="1070528"/>
    <lineage>
        <taxon>unclassified sequences</taxon>
        <taxon>metagenomes</taxon>
        <taxon>organismal metagenomes</taxon>
    </lineage>
</organism>
<reference evidence="1" key="1">
    <citation type="journal article" date="2020" name="Nature">
        <title>Giant virus diversity and host interactions through global metagenomics.</title>
        <authorList>
            <person name="Schulz F."/>
            <person name="Roux S."/>
            <person name="Paez-Espino D."/>
            <person name="Jungbluth S."/>
            <person name="Walsh D.A."/>
            <person name="Denef V.J."/>
            <person name="McMahon K.D."/>
            <person name="Konstantinidis K.T."/>
            <person name="Eloe-Fadrosh E.A."/>
            <person name="Kyrpides N.C."/>
            <person name="Woyke T."/>
        </authorList>
    </citation>
    <scope>NUCLEOTIDE SEQUENCE</scope>
    <source>
        <strain evidence="1">GVMAG-M-3300023184-68</strain>
    </source>
</reference>
<dbReference type="EMBL" id="MN740154">
    <property type="protein sequence ID" value="QHT90436.1"/>
    <property type="molecule type" value="Genomic_DNA"/>
</dbReference>
<dbReference type="AlphaFoldDB" id="A0A6C0IDD1"/>
<accession>A0A6C0IDD1</accession>
<evidence type="ECO:0000313" key="1">
    <source>
        <dbReference type="EMBL" id="QHT90436.1"/>
    </source>
</evidence>
<name>A0A6C0IDD1_9ZZZZ</name>